<feature type="transmembrane region" description="Helical" evidence="9">
    <location>
        <begin position="116"/>
        <end position="137"/>
    </location>
</feature>
<dbReference type="SUPFAM" id="SSF161098">
    <property type="entry name" value="MetI-like"/>
    <property type="match status" value="1"/>
</dbReference>
<evidence type="ECO:0000259" key="10">
    <source>
        <dbReference type="PROSITE" id="PS50928"/>
    </source>
</evidence>
<feature type="transmembrane region" description="Helical" evidence="9">
    <location>
        <begin position="204"/>
        <end position="228"/>
    </location>
</feature>
<evidence type="ECO:0000256" key="8">
    <source>
        <dbReference type="ARBA" id="ARBA00023136"/>
    </source>
</evidence>
<dbReference type="Pfam" id="PF00528">
    <property type="entry name" value="BPD_transp_1"/>
    <property type="match status" value="1"/>
</dbReference>
<dbReference type="InterPro" id="IPR000515">
    <property type="entry name" value="MetI-like"/>
</dbReference>
<dbReference type="GO" id="GO:0005886">
    <property type="term" value="C:plasma membrane"/>
    <property type="evidence" value="ECO:0007669"/>
    <property type="project" value="UniProtKB-SubCell"/>
</dbReference>
<reference evidence="11 12" key="1">
    <citation type="submission" date="2016-10" db="EMBL/GenBank/DDBJ databases">
        <authorList>
            <person name="de Groot N.N."/>
        </authorList>
    </citation>
    <scope>NUCLEOTIDE SEQUENCE [LARGE SCALE GENOMIC DNA]</scope>
    <source>
        <strain evidence="11 12">AR40</strain>
    </source>
</reference>
<dbReference type="EMBL" id="FOGJ01000006">
    <property type="protein sequence ID" value="SER48965.1"/>
    <property type="molecule type" value="Genomic_DNA"/>
</dbReference>
<evidence type="ECO:0000313" key="11">
    <source>
        <dbReference type="EMBL" id="SER48965.1"/>
    </source>
</evidence>
<comment type="similarity">
    <text evidence="2">Belongs to the binding-protein-dependent transport system permease family. MalFG subfamily.</text>
</comment>
<dbReference type="RefSeq" id="WP_022759487.1">
    <property type="nucleotide sequence ID" value="NZ_FOGJ01000006.1"/>
</dbReference>
<proteinExistence type="inferred from homology"/>
<dbReference type="CDD" id="cd06261">
    <property type="entry name" value="TM_PBP2"/>
    <property type="match status" value="1"/>
</dbReference>
<dbReference type="PANTHER" id="PTHR32243:SF50">
    <property type="entry name" value="MALTOSE_MALTODEXTRIN TRANSPORT SYSTEM PERMEASE PROTEIN MALG"/>
    <property type="match status" value="1"/>
</dbReference>
<feature type="domain" description="ABC transmembrane type-1" evidence="10">
    <location>
        <begin position="79"/>
        <end position="274"/>
    </location>
</feature>
<feature type="transmembrane region" description="Helical" evidence="9">
    <location>
        <begin position="252"/>
        <end position="272"/>
    </location>
</feature>
<dbReference type="InterPro" id="IPR050901">
    <property type="entry name" value="BP-dep_ABC_trans_perm"/>
</dbReference>
<evidence type="ECO:0000256" key="5">
    <source>
        <dbReference type="ARBA" id="ARBA00022597"/>
    </source>
</evidence>
<keyword evidence="3 9" id="KW-0813">Transport</keyword>
<name>A0A1H9PMC9_BUTFI</name>
<comment type="subcellular location">
    <subcellularLocation>
        <location evidence="1 9">Cell membrane</location>
        <topology evidence="1 9">Multi-pass membrane protein</topology>
    </subcellularLocation>
</comment>
<keyword evidence="5" id="KW-0762">Sugar transport</keyword>
<dbReference type="Gene3D" id="1.10.3720.10">
    <property type="entry name" value="MetI-like"/>
    <property type="match status" value="1"/>
</dbReference>
<evidence type="ECO:0000256" key="1">
    <source>
        <dbReference type="ARBA" id="ARBA00004651"/>
    </source>
</evidence>
<keyword evidence="4" id="KW-1003">Cell membrane</keyword>
<dbReference type="Proteomes" id="UP000182584">
    <property type="component" value="Unassembled WGS sequence"/>
</dbReference>
<sequence length="289" mass="32144">MAEPKLHKQHNALGNAIAYILLVILSIIWLFPFVCIVLQSFRAPTEGGGGMVAYLMPKQFSLDSYRWLFSADSNFVKWFGNTFIIAFFIAIGQTCFVLMVSYALSRIRFAGRTLLMKFWLILGMFPGFLSMICLYFLLKNIGLTQAGAIPGLILVGVASSGMGYYVCKGFFDTIPKTLDEAARIDGASRARIFFTMLLPLSKPIIIYQALIAFMAPWCDYIFASYIAFGYSKSYNVAVGLYDWVNTNDYQGYFTRFCAGGVLIAVPITALFMSLQKYYVEGVTGGAVKG</sequence>
<dbReference type="InterPro" id="IPR035906">
    <property type="entry name" value="MetI-like_sf"/>
</dbReference>
<dbReference type="GO" id="GO:0042956">
    <property type="term" value="P:maltodextrin transmembrane transport"/>
    <property type="evidence" value="ECO:0007669"/>
    <property type="project" value="TreeGrafter"/>
</dbReference>
<protein>
    <submittedName>
        <fullName evidence="11">Arabinogalactan oligomer / maltooligosaccharide transport system permease protein</fullName>
    </submittedName>
</protein>
<feature type="transmembrane region" description="Helical" evidence="9">
    <location>
        <begin position="83"/>
        <end position="104"/>
    </location>
</feature>
<feature type="transmembrane region" description="Helical" evidence="9">
    <location>
        <begin position="12"/>
        <end position="41"/>
    </location>
</feature>
<keyword evidence="6 9" id="KW-0812">Transmembrane</keyword>
<evidence type="ECO:0000313" key="12">
    <source>
        <dbReference type="Proteomes" id="UP000182584"/>
    </source>
</evidence>
<feature type="transmembrane region" description="Helical" evidence="9">
    <location>
        <begin position="149"/>
        <end position="167"/>
    </location>
</feature>
<accession>A0A1H9PMC9</accession>
<evidence type="ECO:0000256" key="9">
    <source>
        <dbReference type="RuleBase" id="RU363032"/>
    </source>
</evidence>
<dbReference type="eggNOG" id="COG3833">
    <property type="taxonomic scope" value="Bacteria"/>
</dbReference>
<keyword evidence="8 9" id="KW-0472">Membrane</keyword>
<dbReference type="PROSITE" id="PS50928">
    <property type="entry name" value="ABC_TM1"/>
    <property type="match status" value="1"/>
</dbReference>
<dbReference type="PANTHER" id="PTHR32243">
    <property type="entry name" value="MALTOSE TRANSPORT SYSTEM PERMEASE-RELATED"/>
    <property type="match status" value="1"/>
</dbReference>
<evidence type="ECO:0000256" key="4">
    <source>
        <dbReference type="ARBA" id="ARBA00022475"/>
    </source>
</evidence>
<gene>
    <name evidence="11" type="ORF">SAMN04487884_10674</name>
</gene>
<organism evidence="11 12">
    <name type="scientific">Butyrivibrio fibrisolvens</name>
    <dbReference type="NCBI Taxonomy" id="831"/>
    <lineage>
        <taxon>Bacteria</taxon>
        <taxon>Bacillati</taxon>
        <taxon>Bacillota</taxon>
        <taxon>Clostridia</taxon>
        <taxon>Lachnospirales</taxon>
        <taxon>Lachnospiraceae</taxon>
        <taxon>Butyrivibrio</taxon>
    </lineage>
</organism>
<evidence type="ECO:0000256" key="6">
    <source>
        <dbReference type="ARBA" id="ARBA00022692"/>
    </source>
</evidence>
<evidence type="ECO:0000256" key="7">
    <source>
        <dbReference type="ARBA" id="ARBA00022989"/>
    </source>
</evidence>
<keyword evidence="7 9" id="KW-1133">Transmembrane helix</keyword>
<evidence type="ECO:0000256" key="3">
    <source>
        <dbReference type="ARBA" id="ARBA00022448"/>
    </source>
</evidence>
<evidence type="ECO:0000256" key="2">
    <source>
        <dbReference type="ARBA" id="ARBA00009047"/>
    </source>
</evidence>
<dbReference type="OrthoDB" id="9794684at2"/>
<dbReference type="AlphaFoldDB" id="A0A1H9PMC9"/>
<dbReference type="GO" id="GO:0015423">
    <property type="term" value="F:ABC-type maltose transporter activity"/>
    <property type="evidence" value="ECO:0007669"/>
    <property type="project" value="TreeGrafter"/>
</dbReference>